<accession>A0ABN7WKA4</accession>
<sequence>GLHIYGSQFYGYTQDLYEMEYFKPFYIARKIGSIRIFNNDITKLDFILWMMWAFKERMALANELWSTLPSHYENDIILESSDNGDNYDPKKPSKCINQHNFLIEYFIILRLQFFIGEYFK</sequence>
<organism evidence="1 2">
    <name type="scientific">Gigaspora margarita</name>
    <dbReference type="NCBI Taxonomy" id="4874"/>
    <lineage>
        <taxon>Eukaryota</taxon>
        <taxon>Fungi</taxon>
        <taxon>Fungi incertae sedis</taxon>
        <taxon>Mucoromycota</taxon>
        <taxon>Glomeromycotina</taxon>
        <taxon>Glomeromycetes</taxon>
        <taxon>Diversisporales</taxon>
        <taxon>Gigasporaceae</taxon>
        <taxon>Gigaspora</taxon>
    </lineage>
</organism>
<name>A0ABN7WKA4_GIGMA</name>
<evidence type="ECO:0000313" key="2">
    <source>
        <dbReference type="Proteomes" id="UP000789901"/>
    </source>
</evidence>
<keyword evidence="2" id="KW-1185">Reference proteome</keyword>
<dbReference type="Proteomes" id="UP000789901">
    <property type="component" value="Unassembled WGS sequence"/>
</dbReference>
<evidence type="ECO:0000313" key="1">
    <source>
        <dbReference type="EMBL" id="CAG8834281.1"/>
    </source>
</evidence>
<comment type="caution">
    <text evidence="1">The sequence shown here is derived from an EMBL/GenBank/DDBJ whole genome shotgun (WGS) entry which is preliminary data.</text>
</comment>
<reference evidence="1 2" key="1">
    <citation type="submission" date="2021-06" db="EMBL/GenBank/DDBJ databases">
        <authorList>
            <person name="Kallberg Y."/>
            <person name="Tangrot J."/>
            <person name="Rosling A."/>
        </authorList>
    </citation>
    <scope>NUCLEOTIDE SEQUENCE [LARGE SCALE GENOMIC DNA]</scope>
    <source>
        <strain evidence="1 2">120-4 pot B 10/14</strain>
    </source>
</reference>
<dbReference type="EMBL" id="CAJVQB010049036">
    <property type="protein sequence ID" value="CAG8834281.1"/>
    <property type="molecule type" value="Genomic_DNA"/>
</dbReference>
<feature type="non-terminal residue" evidence="1">
    <location>
        <position position="1"/>
    </location>
</feature>
<proteinExistence type="predicted"/>
<gene>
    <name evidence="1" type="ORF">GMARGA_LOCUS31976</name>
</gene>
<protein>
    <submittedName>
        <fullName evidence="1">36355_t:CDS:1</fullName>
    </submittedName>
</protein>